<proteinExistence type="predicted"/>
<reference evidence="1" key="1">
    <citation type="submission" date="2021-10" db="EMBL/GenBank/DDBJ databases">
        <title>Tropical sea cucumber genome reveals ecological adaptation and Cuvierian tubules defense mechanism.</title>
        <authorList>
            <person name="Chen T."/>
        </authorList>
    </citation>
    <scope>NUCLEOTIDE SEQUENCE</scope>
    <source>
        <strain evidence="1">Nanhai2018</strain>
        <tissue evidence="1">Muscle</tissue>
    </source>
</reference>
<dbReference type="Proteomes" id="UP001152320">
    <property type="component" value="Chromosome 15"/>
</dbReference>
<evidence type="ECO:0000313" key="1">
    <source>
        <dbReference type="EMBL" id="KAJ8028238.1"/>
    </source>
</evidence>
<dbReference type="EMBL" id="JAIZAY010000015">
    <property type="protein sequence ID" value="KAJ8028238.1"/>
    <property type="molecule type" value="Genomic_DNA"/>
</dbReference>
<gene>
    <name evidence="1" type="ORF">HOLleu_30423</name>
</gene>
<name>A0A9Q1BKE5_HOLLE</name>
<keyword evidence="2" id="KW-1185">Reference proteome</keyword>
<sequence>MYLCLKTTVRINIFMIYSVTSRQLQEKRFQQLSINRQRRQVSGCVVKLMALFLLVRPPPTTGRTVYPTVYHHFFVQI</sequence>
<comment type="caution">
    <text evidence="1">The sequence shown here is derived from an EMBL/GenBank/DDBJ whole genome shotgun (WGS) entry which is preliminary data.</text>
</comment>
<organism evidence="1 2">
    <name type="scientific">Holothuria leucospilota</name>
    <name type="common">Black long sea cucumber</name>
    <name type="synonym">Mertensiothuria leucospilota</name>
    <dbReference type="NCBI Taxonomy" id="206669"/>
    <lineage>
        <taxon>Eukaryota</taxon>
        <taxon>Metazoa</taxon>
        <taxon>Echinodermata</taxon>
        <taxon>Eleutherozoa</taxon>
        <taxon>Echinozoa</taxon>
        <taxon>Holothuroidea</taxon>
        <taxon>Aspidochirotacea</taxon>
        <taxon>Aspidochirotida</taxon>
        <taxon>Holothuriidae</taxon>
        <taxon>Holothuria</taxon>
    </lineage>
</organism>
<evidence type="ECO:0000313" key="2">
    <source>
        <dbReference type="Proteomes" id="UP001152320"/>
    </source>
</evidence>
<protein>
    <submittedName>
        <fullName evidence="1">Uncharacterized protein</fullName>
    </submittedName>
</protein>
<dbReference type="AlphaFoldDB" id="A0A9Q1BKE5"/>
<accession>A0A9Q1BKE5</accession>